<dbReference type="InterPro" id="IPR025851">
    <property type="entry name" value="SUKH-4"/>
</dbReference>
<dbReference type="RefSeq" id="WP_307567478.1">
    <property type="nucleotide sequence ID" value="NZ_JAUSQU010000001.1"/>
</dbReference>
<protein>
    <submittedName>
        <fullName evidence="1">Uncharacterized protein</fullName>
    </submittedName>
</protein>
<accession>A0ABT9QU78</accession>
<comment type="caution">
    <text evidence="1">The sequence shown here is derived from an EMBL/GenBank/DDBJ whole genome shotgun (WGS) entry which is preliminary data.</text>
</comment>
<gene>
    <name evidence="1" type="ORF">J2853_008770</name>
</gene>
<dbReference type="Proteomes" id="UP001225356">
    <property type="component" value="Unassembled WGS sequence"/>
</dbReference>
<name>A0ABT9QU78_9ACTN</name>
<evidence type="ECO:0000313" key="1">
    <source>
        <dbReference type="EMBL" id="MDP9849559.1"/>
    </source>
</evidence>
<proteinExistence type="predicted"/>
<evidence type="ECO:0000313" key="2">
    <source>
        <dbReference type="Proteomes" id="UP001225356"/>
    </source>
</evidence>
<keyword evidence="2" id="KW-1185">Reference proteome</keyword>
<sequence length="671" mass="73451">METPRDLPSPLRVAFQTVGLPWPDTRLGHFDGVLAEFGERSGAQDLRDHVGLLRKIQDTFFEHLRDLAEEHDGDPMCLIRHKDRPCVTEVREEWAETAARIPEYHAATVAFARQLLGDPPAVPGYLAGVLPAWVEARPEHGIRDEPTAGRAPAADALLRWREDPYGPRICVVAGSPASGKTRLLAWFSGSSVWGWSGYGRSEAAVWLRGMDVEEAVGEVAEQLKLGGGDLAALDRPVLITLADLHTSADPGRMLAELVLPLAADPHVRLLVERRHPTAVADLDVPVFVLDLDDPRATDRDAFTAWYAAERVERSPFTAGQVYPSPGVAALAARAEGADPGPDSPMDVRVARAWLDGLSPDARAAAGTLALTFAPIGPYTWRLLHCGRLRDDPEAAARGVAEAAARLPLAEPGLPAYAIGLPSLAEAVALPAAAHGELAAVMRGWPVAAELSPPGYVIRHLARHERLAGGHEAITPLPLRRPRTRVTRELLEGLYGPAGVVRPHDDELHPALTHGPTRRFLTEVGLPVDGVHVDDWTGEDRRFVVSLAESSDAVDELRACEGLPGHLDALFRLDWLQTWHLFLDGRTGLVYEVDEGLETARVAHRGVESYAYFTYVIHRERRLWCDDQDAHSDASYWCAEDLIVELHTYEPEAMAGHDALWPTTLEDYTLLT</sequence>
<organism evidence="1 2">
    <name type="scientific">Streptosporangium lutulentum</name>
    <dbReference type="NCBI Taxonomy" id="1461250"/>
    <lineage>
        <taxon>Bacteria</taxon>
        <taxon>Bacillati</taxon>
        <taxon>Actinomycetota</taxon>
        <taxon>Actinomycetes</taxon>
        <taxon>Streptosporangiales</taxon>
        <taxon>Streptosporangiaceae</taxon>
        <taxon>Streptosporangium</taxon>
    </lineage>
</organism>
<reference evidence="1 2" key="1">
    <citation type="submission" date="2023-07" db="EMBL/GenBank/DDBJ databases">
        <title>Sequencing the genomes of 1000 actinobacteria strains.</title>
        <authorList>
            <person name="Klenk H.-P."/>
        </authorList>
    </citation>
    <scope>NUCLEOTIDE SEQUENCE [LARGE SCALE GENOMIC DNA]</scope>
    <source>
        <strain evidence="1 2">DSM 46740</strain>
    </source>
</reference>
<dbReference type="EMBL" id="JAUSQU010000001">
    <property type="protein sequence ID" value="MDP9849559.1"/>
    <property type="molecule type" value="Genomic_DNA"/>
</dbReference>
<dbReference type="Pfam" id="PF14435">
    <property type="entry name" value="SUKH-4"/>
    <property type="match status" value="1"/>
</dbReference>